<sequence>MRAKRRGEQTGPSPTDRGKAGSKYHVLCDRNGLPLHAVVSGANTHDSRMLTELLDTNPGVRERHGQAERPRRRPGKLHADKGYDYPRCRRYLTGRGIGVRIARRGVEDSQRLGRVRWVVERTMAWLLSFRRLGLRYERSRTSIEALLKLACALTCLRRLP</sequence>
<dbReference type="PANTHER" id="PTHR30007">
    <property type="entry name" value="PHP DOMAIN PROTEIN"/>
    <property type="match status" value="1"/>
</dbReference>
<dbReference type="PANTHER" id="PTHR30007:SF1">
    <property type="entry name" value="BLR1914 PROTEIN"/>
    <property type="match status" value="1"/>
</dbReference>
<dbReference type="EMBL" id="FOUY01000034">
    <property type="protein sequence ID" value="SFO17861.1"/>
    <property type="molecule type" value="Genomic_DNA"/>
</dbReference>
<feature type="domain" description="Transposase IS4-like" evidence="2">
    <location>
        <begin position="11"/>
        <end position="154"/>
    </location>
</feature>
<gene>
    <name evidence="3" type="ORF">SAMN05216207_103460</name>
</gene>
<dbReference type="InterPro" id="IPR002559">
    <property type="entry name" value="Transposase_11"/>
</dbReference>
<dbReference type="GO" id="GO:0003677">
    <property type="term" value="F:DNA binding"/>
    <property type="evidence" value="ECO:0007669"/>
    <property type="project" value="InterPro"/>
</dbReference>
<dbReference type="GO" id="GO:0004803">
    <property type="term" value="F:transposase activity"/>
    <property type="evidence" value="ECO:0007669"/>
    <property type="project" value="InterPro"/>
</dbReference>
<accession>A0A1I5F3G1</accession>
<protein>
    <submittedName>
        <fullName evidence="3">Transposase DDE domain-containing protein</fullName>
    </submittedName>
</protein>
<evidence type="ECO:0000313" key="4">
    <source>
        <dbReference type="Proteomes" id="UP000199614"/>
    </source>
</evidence>
<evidence type="ECO:0000256" key="1">
    <source>
        <dbReference type="SAM" id="MobiDB-lite"/>
    </source>
</evidence>
<reference evidence="3 4" key="1">
    <citation type="submission" date="2016-10" db="EMBL/GenBank/DDBJ databases">
        <authorList>
            <person name="de Groot N.N."/>
        </authorList>
    </citation>
    <scope>NUCLEOTIDE SEQUENCE [LARGE SCALE GENOMIC DNA]</scope>
    <source>
        <strain evidence="3 4">CGMCC 4.1877</strain>
    </source>
</reference>
<keyword evidence="4" id="KW-1185">Reference proteome</keyword>
<proteinExistence type="predicted"/>
<name>A0A1I5F3G1_PSUAM</name>
<evidence type="ECO:0000313" key="3">
    <source>
        <dbReference type="EMBL" id="SFO17861.1"/>
    </source>
</evidence>
<dbReference type="GO" id="GO:0006313">
    <property type="term" value="P:DNA transposition"/>
    <property type="evidence" value="ECO:0007669"/>
    <property type="project" value="InterPro"/>
</dbReference>
<feature type="region of interest" description="Disordered" evidence="1">
    <location>
        <begin position="57"/>
        <end position="79"/>
    </location>
</feature>
<dbReference type="AlphaFoldDB" id="A0A1I5F3G1"/>
<feature type="region of interest" description="Disordered" evidence="1">
    <location>
        <begin position="1"/>
        <end position="22"/>
    </location>
</feature>
<feature type="compositionally biased region" description="Basic and acidic residues" evidence="1">
    <location>
        <begin position="60"/>
        <end position="69"/>
    </location>
</feature>
<dbReference type="NCBIfam" id="NF033580">
    <property type="entry name" value="transpos_IS5_3"/>
    <property type="match status" value="1"/>
</dbReference>
<dbReference type="STRING" id="260086.SAMN05216207_103460"/>
<dbReference type="Pfam" id="PF01609">
    <property type="entry name" value="DDE_Tnp_1"/>
    <property type="match status" value="1"/>
</dbReference>
<organism evidence="3 4">
    <name type="scientific">Pseudonocardia ammonioxydans</name>
    <dbReference type="NCBI Taxonomy" id="260086"/>
    <lineage>
        <taxon>Bacteria</taxon>
        <taxon>Bacillati</taxon>
        <taxon>Actinomycetota</taxon>
        <taxon>Actinomycetes</taxon>
        <taxon>Pseudonocardiales</taxon>
        <taxon>Pseudonocardiaceae</taxon>
        <taxon>Pseudonocardia</taxon>
    </lineage>
</organism>
<evidence type="ECO:0000259" key="2">
    <source>
        <dbReference type="Pfam" id="PF01609"/>
    </source>
</evidence>
<dbReference type="Proteomes" id="UP000199614">
    <property type="component" value="Unassembled WGS sequence"/>
</dbReference>